<keyword evidence="9" id="KW-1185">Reference proteome</keyword>
<feature type="transmembrane region" description="Helical" evidence="6">
    <location>
        <begin position="488"/>
        <end position="507"/>
    </location>
</feature>
<feature type="transmembrane region" description="Helical" evidence="6">
    <location>
        <begin position="135"/>
        <end position="156"/>
    </location>
</feature>
<reference evidence="8" key="2">
    <citation type="submission" date="2023-05" db="EMBL/GenBank/DDBJ databases">
        <authorList>
            <consortium name="Lawrence Berkeley National Laboratory"/>
            <person name="Steindorff A."/>
            <person name="Hensen N."/>
            <person name="Bonometti L."/>
            <person name="Westerberg I."/>
            <person name="Brannstrom I.O."/>
            <person name="Guillou S."/>
            <person name="Cros-Aarteil S."/>
            <person name="Calhoun S."/>
            <person name="Haridas S."/>
            <person name="Kuo A."/>
            <person name="Mondo S."/>
            <person name="Pangilinan J."/>
            <person name="Riley R."/>
            <person name="Labutti K."/>
            <person name="Andreopoulos B."/>
            <person name="Lipzen A."/>
            <person name="Chen C."/>
            <person name="Yanf M."/>
            <person name="Daum C."/>
            <person name="Ng V."/>
            <person name="Clum A."/>
            <person name="Ohm R."/>
            <person name="Martin F."/>
            <person name="Silar P."/>
            <person name="Natvig D."/>
            <person name="Lalanne C."/>
            <person name="Gautier V."/>
            <person name="Ament-Velasquez S.L."/>
            <person name="Kruys A."/>
            <person name="Hutchinson M.I."/>
            <person name="Powell A.J."/>
            <person name="Barry K."/>
            <person name="Miller A.N."/>
            <person name="Grigoriev I.V."/>
            <person name="Debuchy R."/>
            <person name="Gladieux P."/>
            <person name="Thoren M.H."/>
            <person name="Johannesson H."/>
        </authorList>
    </citation>
    <scope>NUCLEOTIDE SEQUENCE</scope>
    <source>
        <strain evidence="8">CBS 123565</strain>
    </source>
</reference>
<proteinExistence type="predicted"/>
<feature type="transmembrane region" description="Helical" evidence="6">
    <location>
        <begin position="105"/>
        <end position="123"/>
    </location>
</feature>
<evidence type="ECO:0000256" key="2">
    <source>
        <dbReference type="ARBA" id="ARBA00022692"/>
    </source>
</evidence>
<dbReference type="SUPFAM" id="SSF103473">
    <property type="entry name" value="MFS general substrate transporter"/>
    <property type="match status" value="1"/>
</dbReference>
<keyword evidence="4 6" id="KW-0472">Membrane</keyword>
<evidence type="ECO:0000256" key="4">
    <source>
        <dbReference type="ARBA" id="ARBA00023136"/>
    </source>
</evidence>
<name>A0AAN6ZHJ5_9PEZI</name>
<feature type="transmembrane region" description="Helical" evidence="6">
    <location>
        <begin position="549"/>
        <end position="571"/>
    </location>
</feature>
<dbReference type="Pfam" id="PF07690">
    <property type="entry name" value="MFS_1"/>
    <property type="match status" value="1"/>
</dbReference>
<feature type="transmembrane region" description="Helical" evidence="6">
    <location>
        <begin position="373"/>
        <end position="399"/>
    </location>
</feature>
<feature type="transmembrane region" description="Helical" evidence="6">
    <location>
        <begin position="221"/>
        <end position="243"/>
    </location>
</feature>
<feature type="compositionally biased region" description="Low complexity" evidence="5">
    <location>
        <begin position="329"/>
        <end position="340"/>
    </location>
</feature>
<evidence type="ECO:0000256" key="6">
    <source>
        <dbReference type="SAM" id="Phobius"/>
    </source>
</evidence>
<accession>A0AAN6ZHJ5</accession>
<evidence type="ECO:0000256" key="1">
    <source>
        <dbReference type="ARBA" id="ARBA00004141"/>
    </source>
</evidence>
<dbReference type="InterPro" id="IPR020846">
    <property type="entry name" value="MFS_dom"/>
</dbReference>
<feature type="transmembrane region" description="Helical" evidence="6">
    <location>
        <begin position="72"/>
        <end position="93"/>
    </location>
</feature>
<dbReference type="InterPro" id="IPR036259">
    <property type="entry name" value="MFS_trans_sf"/>
</dbReference>
<comment type="caution">
    <text evidence="8">The sequence shown here is derived from an EMBL/GenBank/DDBJ whole genome shotgun (WGS) entry which is preliminary data.</text>
</comment>
<evidence type="ECO:0000313" key="9">
    <source>
        <dbReference type="Proteomes" id="UP001304895"/>
    </source>
</evidence>
<keyword evidence="2 6" id="KW-0812">Transmembrane</keyword>
<dbReference type="GO" id="GO:0005886">
    <property type="term" value="C:plasma membrane"/>
    <property type="evidence" value="ECO:0007669"/>
    <property type="project" value="TreeGrafter"/>
</dbReference>
<comment type="subcellular location">
    <subcellularLocation>
        <location evidence="1">Membrane</location>
        <topology evidence="1">Multi-pass membrane protein</topology>
    </subcellularLocation>
</comment>
<dbReference type="AlphaFoldDB" id="A0AAN6ZHJ5"/>
<dbReference type="PROSITE" id="PS50850">
    <property type="entry name" value="MFS"/>
    <property type="match status" value="1"/>
</dbReference>
<dbReference type="Proteomes" id="UP001304895">
    <property type="component" value="Unassembled WGS sequence"/>
</dbReference>
<feature type="region of interest" description="Disordered" evidence="5">
    <location>
        <begin position="308"/>
        <end position="340"/>
    </location>
</feature>
<keyword evidence="3 6" id="KW-1133">Transmembrane helix</keyword>
<reference evidence="8" key="1">
    <citation type="journal article" date="2023" name="Mol. Phylogenet. Evol.">
        <title>Genome-scale phylogeny and comparative genomics of the fungal order Sordariales.</title>
        <authorList>
            <person name="Hensen N."/>
            <person name="Bonometti L."/>
            <person name="Westerberg I."/>
            <person name="Brannstrom I.O."/>
            <person name="Guillou S."/>
            <person name="Cros-Aarteil S."/>
            <person name="Calhoun S."/>
            <person name="Haridas S."/>
            <person name="Kuo A."/>
            <person name="Mondo S."/>
            <person name="Pangilinan J."/>
            <person name="Riley R."/>
            <person name="LaButti K."/>
            <person name="Andreopoulos B."/>
            <person name="Lipzen A."/>
            <person name="Chen C."/>
            <person name="Yan M."/>
            <person name="Daum C."/>
            <person name="Ng V."/>
            <person name="Clum A."/>
            <person name="Steindorff A."/>
            <person name="Ohm R.A."/>
            <person name="Martin F."/>
            <person name="Silar P."/>
            <person name="Natvig D.O."/>
            <person name="Lalanne C."/>
            <person name="Gautier V."/>
            <person name="Ament-Velasquez S.L."/>
            <person name="Kruys A."/>
            <person name="Hutchinson M.I."/>
            <person name="Powell A.J."/>
            <person name="Barry K."/>
            <person name="Miller A.N."/>
            <person name="Grigoriev I.V."/>
            <person name="Debuchy R."/>
            <person name="Gladieux P."/>
            <person name="Hiltunen Thoren M."/>
            <person name="Johannesson H."/>
        </authorList>
    </citation>
    <scope>NUCLEOTIDE SEQUENCE</scope>
    <source>
        <strain evidence="8">CBS 123565</strain>
    </source>
</reference>
<feature type="transmembrane region" description="Helical" evidence="6">
    <location>
        <begin position="519"/>
        <end position="537"/>
    </location>
</feature>
<feature type="domain" description="Major facilitator superfamily (MFS) profile" evidence="7">
    <location>
        <begin position="66"/>
        <end position="587"/>
    </location>
</feature>
<sequence length="587" mass="64475">MPGWKYAFSLPSAAVKAATPPGTVLLIEHSTTVQNGRYVDRVVKCPLPTASRADPLNWPAWRKAACMTSVSFYAFVSNFISASIAPALPIWNLSFPHDPRPVKDLMGLVAFNVLLLGLSNIFWVPLSNIFGRRPVLVLSTLILFVATACGTTMGGFNTTLIIRILQGIGSSASETVTPAVVGDLFFVHERGSWMAFYTASLACGSVVGGISGGYIANRHGWFKLFWVGAALTGLAFACIVFLVPETSYDRGKHSLPIQQSLPRPSRYMPRTRAPVLSLRTLPSIRLTVPARFKWPDADLGMTWYQTSSSGDLTSSSSTTPARASKYRRFPPSSRFSGSGPQPSSFLQSLRFGAYKGHVWYHFKKPWFTLRLPATWVIMLQYGGLVGGVAVISTVGPQILSAPPYQWAEHTGLLFVGALIGIIFGSACTALLVDRRLKKMAKSQDHGYAEPESRIAIMVPALAIATCGLLVFGFCARYPGKNRWIGLEFAYGMVTFALAQVPSIWYSYLIDAYSQLASDCFVMICVLRGLIPFCWTFFVDQWIRRDGYLIPFGCFAAAMGLFSLLVVPLMYMGKRMRIATARYVVANQ</sequence>
<dbReference type="GO" id="GO:0022857">
    <property type="term" value="F:transmembrane transporter activity"/>
    <property type="evidence" value="ECO:0007669"/>
    <property type="project" value="InterPro"/>
</dbReference>
<dbReference type="EMBL" id="MU853402">
    <property type="protein sequence ID" value="KAK4137766.1"/>
    <property type="molecule type" value="Genomic_DNA"/>
</dbReference>
<feature type="transmembrane region" description="Helical" evidence="6">
    <location>
        <begin position="194"/>
        <end position="215"/>
    </location>
</feature>
<evidence type="ECO:0000259" key="7">
    <source>
        <dbReference type="PROSITE" id="PS50850"/>
    </source>
</evidence>
<feature type="transmembrane region" description="Helical" evidence="6">
    <location>
        <begin position="411"/>
        <end position="432"/>
    </location>
</feature>
<evidence type="ECO:0000256" key="3">
    <source>
        <dbReference type="ARBA" id="ARBA00022989"/>
    </source>
</evidence>
<dbReference type="Gene3D" id="1.20.1250.20">
    <property type="entry name" value="MFS general substrate transporter like domains"/>
    <property type="match status" value="1"/>
</dbReference>
<dbReference type="InterPro" id="IPR011701">
    <property type="entry name" value="MFS"/>
</dbReference>
<feature type="transmembrane region" description="Helical" evidence="6">
    <location>
        <begin position="453"/>
        <end position="473"/>
    </location>
</feature>
<dbReference type="PANTHER" id="PTHR23502">
    <property type="entry name" value="MAJOR FACILITATOR SUPERFAMILY"/>
    <property type="match status" value="1"/>
</dbReference>
<organism evidence="8 9">
    <name type="scientific">Trichocladium antarcticum</name>
    <dbReference type="NCBI Taxonomy" id="1450529"/>
    <lineage>
        <taxon>Eukaryota</taxon>
        <taxon>Fungi</taxon>
        <taxon>Dikarya</taxon>
        <taxon>Ascomycota</taxon>
        <taxon>Pezizomycotina</taxon>
        <taxon>Sordariomycetes</taxon>
        <taxon>Sordariomycetidae</taxon>
        <taxon>Sordariales</taxon>
        <taxon>Chaetomiaceae</taxon>
        <taxon>Trichocladium</taxon>
    </lineage>
</organism>
<evidence type="ECO:0000313" key="8">
    <source>
        <dbReference type="EMBL" id="KAK4137766.1"/>
    </source>
</evidence>
<feature type="compositionally biased region" description="Low complexity" evidence="5">
    <location>
        <begin position="308"/>
        <end position="319"/>
    </location>
</feature>
<evidence type="ECO:0000256" key="5">
    <source>
        <dbReference type="SAM" id="MobiDB-lite"/>
    </source>
</evidence>
<protein>
    <submittedName>
        <fullName evidence="8">MFS general substrate transporter</fullName>
    </submittedName>
</protein>
<dbReference type="PANTHER" id="PTHR23502:SF181">
    <property type="entry name" value="MAJOR FACILITATOR SUPERFAMILY (MFS) PROFILE DOMAIN-CONTAINING PROTEIN"/>
    <property type="match status" value="1"/>
</dbReference>
<gene>
    <name evidence="8" type="ORF">BT67DRAFT_120497</name>
</gene>